<name>A0A067M3C1_BOTB1</name>
<evidence type="ECO:0008006" key="4">
    <source>
        <dbReference type="Google" id="ProtNLM"/>
    </source>
</evidence>
<feature type="region of interest" description="Disordered" evidence="1">
    <location>
        <begin position="177"/>
        <end position="233"/>
    </location>
</feature>
<dbReference type="InterPro" id="IPR040521">
    <property type="entry name" value="KDZ"/>
</dbReference>
<proteinExistence type="predicted"/>
<dbReference type="PANTHER" id="PTHR33096">
    <property type="entry name" value="CXC2 DOMAIN-CONTAINING PROTEIN"/>
    <property type="match status" value="1"/>
</dbReference>
<dbReference type="EMBL" id="KL198071">
    <property type="protein sequence ID" value="KDQ10069.1"/>
    <property type="molecule type" value="Genomic_DNA"/>
</dbReference>
<evidence type="ECO:0000313" key="2">
    <source>
        <dbReference type="EMBL" id="KDQ10069.1"/>
    </source>
</evidence>
<evidence type="ECO:0000256" key="1">
    <source>
        <dbReference type="SAM" id="MobiDB-lite"/>
    </source>
</evidence>
<organism evidence="2 3">
    <name type="scientific">Botryobasidium botryosum (strain FD-172 SS1)</name>
    <dbReference type="NCBI Taxonomy" id="930990"/>
    <lineage>
        <taxon>Eukaryota</taxon>
        <taxon>Fungi</taxon>
        <taxon>Dikarya</taxon>
        <taxon>Basidiomycota</taxon>
        <taxon>Agaricomycotina</taxon>
        <taxon>Agaricomycetes</taxon>
        <taxon>Cantharellales</taxon>
        <taxon>Botryobasidiaceae</taxon>
        <taxon>Botryobasidium</taxon>
    </lineage>
</organism>
<feature type="compositionally biased region" description="Pro residues" evidence="1">
    <location>
        <begin position="194"/>
        <end position="210"/>
    </location>
</feature>
<dbReference type="AlphaFoldDB" id="A0A067M3C1"/>
<reference evidence="3" key="1">
    <citation type="journal article" date="2014" name="Proc. Natl. Acad. Sci. U.S.A.">
        <title>Extensive sampling of basidiomycete genomes demonstrates inadequacy of the white-rot/brown-rot paradigm for wood decay fungi.</title>
        <authorList>
            <person name="Riley R."/>
            <person name="Salamov A.A."/>
            <person name="Brown D.W."/>
            <person name="Nagy L.G."/>
            <person name="Floudas D."/>
            <person name="Held B.W."/>
            <person name="Levasseur A."/>
            <person name="Lombard V."/>
            <person name="Morin E."/>
            <person name="Otillar R."/>
            <person name="Lindquist E.A."/>
            <person name="Sun H."/>
            <person name="LaButti K.M."/>
            <person name="Schmutz J."/>
            <person name="Jabbour D."/>
            <person name="Luo H."/>
            <person name="Baker S.E."/>
            <person name="Pisabarro A.G."/>
            <person name="Walton J.D."/>
            <person name="Blanchette R.A."/>
            <person name="Henrissat B."/>
            <person name="Martin F."/>
            <person name="Cullen D."/>
            <person name="Hibbett D.S."/>
            <person name="Grigoriev I.V."/>
        </authorList>
    </citation>
    <scope>NUCLEOTIDE SEQUENCE [LARGE SCALE GENOMIC DNA]</scope>
    <source>
        <strain evidence="3">FD-172 SS1</strain>
    </source>
</reference>
<keyword evidence="3" id="KW-1185">Reference proteome</keyword>
<sequence>MPPSHLPPDAHEPPPGDSDTMSGISWDFTIEVLNVFSCQRSANIPHSKDAPSVASSLVSSGYLGATPNQPTIAVCLKTLELYHRLRVRQPNFSIQAFTKVICDRYLVPYRRRFRRAFSDAFDVYLTITNEVHNRMKPHLGQDSPDWRALRECPPCTYELNDEPPLVWKRMIVMDGNESTKRVKSRQHKTATPTPASPTPAPPTPACPAPASPTTAPSNSLASEGNEGDPCDGEIDPTACTARWRAAAEDKLKKMWGIFRETGMFACACRHGLVLWIADMVESGELAKYPLAMVAKALSIIGYLLLIGYDIGCSFGATISHSSLASLFKALEARLCVNAFHGYAHNYQCQQKHHPLVIKGMGLEDLETMERVFSSSNAVARLTRYASTYHRHLFLDMHFNQWNQDKYTNTALMLYNNYVQALDVIAKGVVAVEDAKKSLGVSDSQLDEWLSEEKAYLQDLQLKQTLLWDSHALVYVELLQKLREAESVPYPICPHTPTTSYAKDASETRKLESQRRFTNARYESLLRDTIELEVHMGIATSERWTPETPEYAATIKFRAEQTYHRALDNLEHLVVQRLFEFQRLGISETGMHSPRSQAIRTALNAYNSAAQDLNPPRPTYDWEKLSHYGFLQDCLLLRESRPEVLSKPWSQPAIRVLMKQHLRIQRAREEIVRCNVEIRRLHMFVIDKNATLLATRKGLEDSQNILLGPFKQYCDLRRRVNNQILARIFETYRLDGFTGIPKPGVRKGKVPPSGQPLEGLQAEVAKTRADEALGASSLEDNDGMRDEVDRIVEATSGMSM</sequence>
<dbReference type="InParanoid" id="A0A067M3C1"/>
<dbReference type="Proteomes" id="UP000027195">
    <property type="component" value="Unassembled WGS sequence"/>
</dbReference>
<dbReference type="STRING" id="930990.A0A067M3C1"/>
<accession>A0A067M3C1</accession>
<dbReference type="OrthoDB" id="2505969at2759"/>
<evidence type="ECO:0000313" key="3">
    <source>
        <dbReference type="Proteomes" id="UP000027195"/>
    </source>
</evidence>
<dbReference type="HOGENOM" id="CLU_013084_2_0_1"/>
<gene>
    <name evidence="2" type="ORF">BOTBODRAFT_116280</name>
</gene>
<dbReference type="Pfam" id="PF18758">
    <property type="entry name" value="KDZ"/>
    <property type="match status" value="1"/>
</dbReference>
<protein>
    <recommendedName>
        <fullName evidence="4">CxC1-like cysteine cluster associated with KDZ transposases domain-containing protein</fullName>
    </recommendedName>
</protein>
<dbReference type="PANTHER" id="PTHR33096:SF1">
    <property type="entry name" value="CXC1-LIKE CYSTEINE CLUSTER ASSOCIATED WITH KDZ TRANSPOSASES DOMAIN-CONTAINING PROTEIN"/>
    <property type="match status" value="1"/>
</dbReference>